<name>A0A2W2BI77_9HYPH</name>
<dbReference type="PRINTS" id="PR00344">
    <property type="entry name" value="BCTRLSENSOR"/>
</dbReference>
<dbReference type="EC" id="2.7.13.3" evidence="3"/>
<dbReference type="RefSeq" id="WP_111199684.1">
    <property type="nucleotide sequence ID" value="NZ_QKVK01000008.1"/>
</dbReference>
<dbReference type="Pfam" id="PF00672">
    <property type="entry name" value="HAMP"/>
    <property type="match status" value="1"/>
</dbReference>
<dbReference type="CDD" id="cd00082">
    <property type="entry name" value="HisKA"/>
    <property type="match status" value="1"/>
</dbReference>
<dbReference type="PANTHER" id="PTHR45436">
    <property type="entry name" value="SENSOR HISTIDINE KINASE YKOH"/>
    <property type="match status" value="1"/>
</dbReference>
<proteinExistence type="predicted"/>
<dbReference type="Gene3D" id="3.30.565.10">
    <property type="entry name" value="Histidine kinase-like ATPase, C-terminal domain"/>
    <property type="match status" value="1"/>
</dbReference>
<evidence type="ECO:0000256" key="8">
    <source>
        <dbReference type="ARBA" id="ARBA00022989"/>
    </source>
</evidence>
<evidence type="ECO:0000313" key="15">
    <source>
        <dbReference type="EMBL" id="PZF75879.1"/>
    </source>
</evidence>
<dbReference type="SMART" id="SM00304">
    <property type="entry name" value="HAMP"/>
    <property type="match status" value="1"/>
</dbReference>
<dbReference type="SMART" id="SM00387">
    <property type="entry name" value="HATPase_c"/>
    <property type="match status" value="1"/>
</dbReference>
<dbReference type="PANTHER" id="PTHR45436:SF1">
    <property type="entry name" value="SENSOR PROTEIN QSEC"/>
    <property type="match status" value="1"/>
</dbReference>
<evidence type="ECO:0000259" key="14">
    <source>
        <dbReference type="PROSITE" id="PS50885"/>
    </source>
</evidence>
<comment type="subcellular location">
    <subcellularLocation>
        <location evidence="2">Membrane</location>
    </subcellularLocation>
</comment>
<evidence type="ECO:0000256" key="5">
    <source>
        <dbReference type="ARBA" id="ARBA00022679"/>
    </source>
</evidence>
<keyword evidence="7 15" id="KW-0418">Kinase</keyword>
<evidence type="ECO:0000256" key="6">
    <source>
        <dbReference type="ARBA" id="ARBA00022692"/>
    </source>
</evidence>
<evidence type="ECO:0000256" key="7">
    <source>
        <dbReference type="ARBA" id="ARBA00022777"/>
    </source>
</evidence>
<comment type="caution">
    <text evidence="15">The sequence shown here is derived from an EMBL/GenBank/DDBJ whole genome shotgun (WGS) entry which is preliminary data.</text>
</comment>
<reference evidence="16" key="1">
    <citation type="submission" date="2018-06" db="EMBL/GenBank/DDBJ databases">
        <title>Aestuariibacter litoralis strain KCTC 52945T.</title>
        <authorList>
            <person name="Li X."/>
            <person name="Salam N."/>
            <person name="Li J.-L."/>
            <person name="Chen Y.-M."/>
            <person name="Yang Z.-W."/>
            <person name="Zhang L.-Y."/>
            <person name="Han M.-X."/>
            <person name="Xiao M."/>
            <person name="Li W.-J."/>
        </authorList>
    </citation>
    <scope>NUCLEOTIDE SEQUENCE [LARGE SCALE GENOMIC DNA]</scope>
    <source>
        <strain evidence="16">KCTC 52945</strain>
    </source>
</reference>
<dbReference type="GO" id="GO:0000155">
    <property type="term" value="F:phosphorelay sensor kinase activity"/>
    <property type="evidence" value="ECO:0007669"/>
    <property type="project" value="InterPro"/>
</dbReference>
<gene>
    <name evidence="15" type="ORF">DK847_16800</name>
</gene>
<dbReference type="InterPro" id="IPR003594">
    <property type="entry name" value="HATPase_dom"/>
</dbReference>
<feature type="transmembrane region" description="Helical" evidence="11">
    <location>
        <begin position="165"/>
        <end position="188"/>
    </location>
</feature>
<dbReference type="SUPFAM" id="SSF47384">
    <property type="entry name" value="Homodimeric domain of signal transducing histidine kinase"/>
    <property type="match status" value="1"/>
</dbReference>
<evidence type="ECO:0000256" key="2">
    <source>
        <dbReference type="ARBA" id="ARBA00004370"/>
    </source>
</evidence>
<keyword evidence="16" id="KW-1185">Reference proteome</keyword>
<keyword evidence="4" id="KW-0597">Phosphoprotein</keyword>
<evidence type="ECO:0000256" key="4">
    <source>
        <dbReference type="ARBA" id="ARBA00022553"/>
    </source>
</evidence>
<evidence type="ECO:0000256" key="12">
    <source>
        <dbReference type="SAM" id="SignalP"/>
    </source>
</evidence>
<feature type="domain" description="Histidine kinase" evidence="13">
    <location>
        <begin position="244"/>
        <end position="455"/>
    </location>
</feature>
<dbReference type="InterPro" id="IPR005467">
    <property type="entry name" value="His_kinase_dom"/>
</dbReference>
<organism evidence="15 16">
    <name type="scientific">Aestuariivirga litoralis</name>
    <dbReference type="NCBI Taxonomy" id="2650924"/>
    <lineage>
        <taxon>Bacteria</taxon>
        <taxon>Pseudomonadati</taxon>
        <taxon>Pseudomonadota</taxon>
        <taxon>Alphaproteobacteria</taxon>
        <taxon>Hyphomicrobiales</taxon>
        <taxon>Aestuariivirgaceae</taxon>
        <taxon>Aestuariivirga</taxon>
    </lineage>
</organism>
<dbReference type="AlphaFoldDB" id="A0A2W2BI77"/>
<dbReference type="InterPro" id="IPR004358">
    <property type="entry name" value="Sig_transdc_His_kin-like_C"/>
</dbReference>
<feature type="chain" id="PRO_5015904689" description="histidine kinase" evidence="12">
    <location>
        <begin position="31"/>
        <end position="456"/>
    </location>
</feature>
<dbReference type="EMBL" id="QKVK01000008">
    <property type="protein sequence ID" value="PZF75879.1"/>
    <property type="molecule type" value="Genomic_DNA"/>
</dbReference>
<evidence type="ECO:0000313" key="16">
    <source>
        <dbReference type="Proteomes" id="UP000248795"/>
    </source>
</evidence>
<dbReference type="PROSITE" id="PS50885">
    <property type="entry name" value="HAMP"/>
    <property type="match status" value="1"/>
</dbReference>
<sequence length="456" mass="49010">MRASSSSLFLRLMAAISAVLLAGAALLAYAASNYAQRAAENAYDRLLVGAAEQIRETLRIEDGAITTDIPVSAFVALSLSRQERIFYRVVGPGGETLTGYDDLPAARAGTPGDDLWDATYRDTAVRIATLRQFMAGAPQPGWATVVVAHTTASRAALVGDLTLRALLLLGIMSVIALAGVAAAARFALSPLHRISAALAARQPNDLTPLDVEAPPEISGLVQAINRFIARLSDRMEDLRHIIDDAAHQIRTPVTALSAQVDLLQVETSPERRQHQIERIAARTAQIGRLANQLLSQTLVSHRARSATPERLDLRDVLRQAAADAVPAALDRDIAVNFDLPEDPVWIDGDPVTLREALRNIIDNAIQHGARSRLRLSVRREAGTIVAEVADDGPGIAEQHWPMVTRRFWRAAGDGEGFGLGLAIAADVARAHGARLEFARLTSGDFAVRMVFGKDAA</sequence>
<keyword evidence="10 11" id="KW-0472">Membrane</keyword>
<keyword evidence="9" id="KW-0902">Two-component regulatory system</keyword>
<dbReference type="SMART" id="SM00388">
    <property type="entry name" value="HisKA"/>
    <property type="match status" value="1"/>
</dbReference>
<keyword evidence="12" id="KW-0732">Signal</keyword>
<dbReference type="PROSITE" id="PS50109">
    <property type="entry name" value="HIS_KIN"/>
    <property type="match status" value="1"/>
</dbReference>
<keyword evidence="6 11" id="KW-0812">Transmembrane</keyword>
<dbReference type="GO" id="GO:0005886">
    <property type="term" value="C:plasma membrane"/>
    <property type="evidence" value="ECO:0007669"/>
    <property type="project" value="TreeGrafter"/>
</dbReference>
<evidence type="ECO:0000256" key="3">
    <source>
        <dbReference type="ARBA" id="ARBA00012438"/>
    </source>
</evidence>
<dbReference type="InterPro" id="IPR003660">
    <property type="entry name" value="HAMP_dom"/>
</dbReference>
<evidence type="ECO:0000256" key="1">
    <source>
        <dbReference type="ARBA" id="ARBA00000085"/>
    </source>
</evidence>
<dbReference type="Gene3D" id="1.10.287.130">
    <property type="match status" value="1"/>
</dbReference>
<dbReference type="InterPro" id="IPR036097">
    <property type="entry name" value="HisK_dim/P_sf"/>
</dbReference>
<feature type="domain" description="HAMP" evidence="14">
    <location>
        <begin position="185"/>
        <end position="236"/>
    </location>
</feature>
<evidence type="ECO:0000256" key="10">
    <source>
        <dbReference type="ARBA" id="ARBA00023136"/>
    </source>
</evidence>
<dbReference type="Pfam" id="PF08521">
    <property type="entry name" value="2CSK_N"/>
    <property type="match status" value="1"/>
</dbReference>
<dbReference type="InterPro" id="IPR013727">
    <property type="entry name" value="2CSK_N"/>
</dbReference>
<dbReference type="Pfam" id="PF02518">
    <property type="entry name" value="HATPase_c"/>
    <property type="match status" value="1"/>
</dbReference>
<evidence type="ECO:0000256" key="11">
    <source>
        <dbReference type="SAM" id="Phobius"/>
    </source>
</evidence>
<dbReference type="InterPro" id="IPR050428">
    <property type="entry name" value="TCS_sensor_his_kinase"/>
</dbReference>
<dbReference type="Pfam" id="PF00512">
    <property type="entry name" value="HisKA"/>
    <property type="match status" value="1"/>
</dbReference>
<feature type="signal peptide" evidence="12">
    <location>
        <begin position="1"/>
        <end position="30"/>
    </location>
</feature>
<dbReference type="Proteomes" id="UP000248795">
    <property type="component" value="Unassembled WGS sequence"/>
</dbReference>
<keyword evidence="8 11" id="KW-1133">Transmembrane helix</keyword>
<dbReference type="SUPFAM" id="SSF55874">
    <property type="entry name" value="ATPase domain of HSP90 chaperone/DNA topoisomerase II/histidine kinase"/>
    <property type="match status" value="1"/>
</dbReference>
<comment type="catalytic activity">
    <reaction evidence="1">
        <text>ATP + protein L-histidine = ADP + protein N-phospho-L-histidine.</text>
        <dbReference type="EC" id="2.7.13.3"/>
    </reaction>
</comment>
<dbReference type="CDD" id="cd00075">
    <property type="entry name" value="HATPase"/>
    <property type="match status" value="1"/>
</dbReference>
<evidence type="ECO:0000256" key="9">
    <source>
        <dbReference type="ARBA" id="ARBA00023012"/>
    </source>
</evidence>
<accession>A0A2W2BI77</accession>
<protein>
    <recommendedName>
        <fullName evidence="3">histidine kinase</fullName>
        <ecNumber evidence="3">2.7.13.3</ecNumber>
    </recommendedName>
</protein>
<keyword evidence="5" id="KW-0808">Transferase</keyword>
<dbReference type="InterPro" id="IPR003661">
    <property type="entry name" value="HisK_dim/P_dom"/>
</dbReference>
<dbReference type="InterPro" id="IPR036890">
    <property type="entry name" value="HATPase_C_sf"/>
</dbReference>
<evidence type="ECO:0000259" key="13">
    <source>
        <dbReference type="PROSITE" id="PS50109"/>
    </source>
</evidence>